<reference evidence="1" key="1">
    <citation type="submission" date="2018-05" db="EMBL/GenBank/DDBJ databases">
        <authorList>
            <person name="Lanie J.A."/>
            <person name="Ng W.-L."/>
            <person name="Kazmierczak K.M."/>
            <person name="Andrzejewski T.M."/>
            <person name="Davidsen T.M."/>
            <person name="Wayne K.J."/>
            <person name="Tettelin H."/>
            <person name="Glass J.I."/>
            <person name="Rusch D."/>
            <person name="Podicherti R."/>
            <person name="Tsui H.-C.T."/>
            <person name="Winkler M.E."/>
        </authorList>
    </citation>
    <scope>NUCLEOTIDE SEQUENCE</scope>
</reference>
<sequence length="58" mass="7045">VTILDQFSKKVFVFHQHDTYIMVPQKPEEPETGNRNNQKYDRKENGQGLEWMKLIFYK</sequence>
<evidence type="ECO:0000313" key="1">
    <source>
        <dbReference type="EMBL" id="SVD04080.1"/>
    </source>
</evidence>
<organism evidence="1">
    <name type="scientific">marine metagenome</name>
    <dbReference type="NCBI Taxonomy" id="408172"/>
    <lineage>
        <taxon>unclassified sequences</taxon>
        <taxon>metagenomes</taxon>
        <taxon>ecological metagenomes</taxon>
    </lineage>
</organism>
<dbReference type="EMBL" id="UINC01125919">
    <property type="protein sequence ID" value="SVD04080.1"/>
    <property type="molecule type" value="Genomic_DNA"/>
</dbReference>
<gene>
    <name evidence="1" type="ORF">METZ01_LOCUS356934</name>
</gene>
<accession>A0A382S2M4</accession>
<name>A0A382S2M4_9ZZZZ</name>
<protein>
    <submittedName>
        <fullName evidence="1">Uncharacterized protein</fullName>
    </submittedName>
</protein>
<proteinExistence type="predicted"/>
<feature type="non-terminal residue" evidence="1">
    <location>
        <position position="1"/>
    </location>
</feature>
<dbReference type="AlphaFoldDB" id="A0A382S2M4"/>